<keyword evidence="3 6" id="KW-1133">Transmembrane helix</keyword>
<dbReference type="Proteomes" id="UP000094622">
    <property type="component" value="Unassembled WGS sequence"/>
</dbReference>
<dbReference type="GO" id="GO:0005886">
    <property type="term" value="C:plasma membrane"/>
    <property type="evidence" value="ECO:0007669"/>
    <property type="project" value="UniProtKB-SubCell"/>
</dbReference>
<dbReference type="InterPro" id="IPR035973">
    <property type="entry name" value="Cyt_c_oxidase_su3-like_sf"/>
</dbReference>
<feature type="transmembrane region" description="Helical" evidence="6">
    <location>
        <begin position="151"/>
        <end position="175"/>
    </location>
</feature>
<organism evidence="8 9">
    <name type="scientific">Methylobrevis pamukkalensis</name>
    <dbReference type="NCBI Taxonomy" id="1439726"/>
    <lineage>
        <taxon>Bacteria</taxon>
        <taxon>Pseudomonadati</taxon>
        <taxon>Pseudomonadota</taxon>
        <taxon>Alphaproteobacteria</taxon>
        <taxon>Hyphomicrobiales</taxon>
        <taxon>Pleomorphomonadaceae</taxon>
        <taxon>Methylobrevis</taxon>
    </lineage>
</organism>
<feature type="domain" description="Heme-copper oxidase subunit III family profile" evidence="7">
    <location>
        <begin position="1"/>
        <end position="253"/>
    </location>
</feature>
<protein>
    <recommendedName>
        <fullName evidence="7">Heme-copper oxidase subunit III family profile domain-containing protein</fullName>
    </recommendedName>
</protein>
<evidence type="ECO:0000259" key="7">
    <source>
        <dbReference type="PROSITE" id="PS50253"/>
    </source>
</evidence>
<gene>
    <name evidence="8" type="ORF">A6302_01278</name>
</gene>
<feature type="transmembrane region" description="Helical" evidence="6">
    <location>
        <begin position="232"/>
        <end position="254"/>
    </location>
</feature>
<dbReference type="SUPFAM" id="SSF81452">
    <property type="entry name" value="Cytochrome c oxidase subunit III-like"/>
    <property type="match status" value="1"/>
</dbReference>
<evidence type="ECO:0000313" key="8">
    <source>
        <dbReference type="EMBL" id="ODN71414.1"/>
    </source>
</evidence>
<evidence type="ECO:0000256" key="1">
    <source>
        <dbReference type="ARBA" id="ARBA00004141"/>
    </source>
</evidence>
<dbReference type="InterPro" id="IPR013833">
    <property type="entry name" value="Cyt_c_oxidase_su3_a-hlx"/>
</dbReference>
<feature type="transmembrane region" description="Helical" evidence="6">
    <location>
        <begin position="120"/>
        <end position="139"/>
    </location>
</feature>
<dbReference type="Gene3D" id="1.20.120.80">
    <property type="entry name" value="Cytochrome c oxidase, subunit III, four-helix bundle"/>
    <property type="match status" value="1"/>
</dbReference>
<feature type="transmembrane region" description="Helical" evidence="6">
    <location>
        <begin position="34"/>
        <end position="52"/>
    </location>
</feature>
<evidence type="ECO:0000256" key="2">
    <source>
        <dbReference type="ARBA" id="ARBA00022692"/>
    </source>
</evidence>
<evidence type="ECO:0000313" key="9">
    <source>
        <dbReference type="Proteomes" id="UP000094622"/>
    </source>
</evidence>
<feature type="transmembrane region" description="Helical" evidence="6">
    <location>
        <begin position="7"/>
        <end position="28"/>
    </location>
</feature>
<dbReference type="PROSITE" id="PS50253">
    <property type="entry name" value="COX3"/>
    <property type="match status" value="1"/>
</dbReference>
<keyword evidence="9" id="KW-1185">Reference proteome</keyword>
<name>A0A1E3H519_9HYPH</name>
<evidence type="ECO:0000256" key="3">
    <source>
        <dbReference type="ARBA" id="ARBA00022989"/>
    </source>
</evidence>
<evidence type="ECO:0000256" key="6">
    <source>
        <dbReference type="SAM" id="Phobius"/>
    </source>
</evidence>
<dbReference type="AlphaFoldDB" id="A0A1E3H519"/>
<dbReference type="GO" id="GO:0022904">
    <property type="term" value="P:respiratory electron transport chain"/>
    <property type="evidence" value="ECO:0007669"/>
    <property type="project" value="InterPro"/>
</dbReference>
<comment type="subcellular location">
    <subcellularLocation>
        <location evidence="5">Cell membrane</location>
        <topology evidence="5">Multi-pass membrane protein</topology>
    </subcellularLocation>
    <subcellularLocation>
        <location evidence="1">Membrane</location>
        <topology evidence="1">Multi-pass membrane protein</topology>
    </subcellularLocation>
</comment>
<sequence>MPSNSFVPMIAAIFVGGAFIATTFHFWITAIVSGVLGLAAILYWLWTGTAVIPEKPEKDAGMGVTLPLYASGSKSVGWWAMFITMMGDSTAFASLIFSYFFYWTIQSDFPRPDAPGPGLLWPMLALGATLVAWLLMLLARRFNSADKLSASRLSLGVSTMLAAAGGAAAIAAPWATGLEPTRDVYDATVWVLALWVAVHNGVGVIMQLYCLARSLARKLTAVHDIDLQNVVLYWHFAALSMAVTMLVIALFPLAT</sequence>
<keyword evidence="2 5" id="KW-0812">Transmembrane</keyword>
<comment type="similarity">
    <text evidence="5">Belongs to the cytochrome c oxidase subunit 3 family.</text>
</comment>
<evidence type="ECO:0000256" key="4">
    <source>
        <dbReference type="ARBA" id="ARBA00023136"/>
    </source>
</evidence>
<dbReference type="InterPro" id="IPR000298">
    <property type="entry name" value="Cyt_c_oxidase-like_su3"/>
</dbReference>
<accession>A0A1E3H519</accession>
<comment type="caution">
    <text evidence="8">The sequence shown here is derived from an EMBL/GenBank/DDBJ whole genome shotgun (WGS) entry which is preliminary data.</text>
</comment>
<dbReference type="GO" id="GO:0004129">
    <property type="term" value="F:cytochrome-c oxidase activity"/>
    <property type="evidence" value="ECO:0007669"/>
    <property type="project" value="InterPro"/>
</dbReference>
<evidence type="ECO:0000256" key="5">
    <source>
        <dbReference type="RuleBase" id="RU003376"/>
    </source>
</evidence>
<dbReference type="PATRIC" id="fig|1439726.3.peg.1344"/>
<dbReference type="EMBL" id="MCRJ01000022">
    <property type="protein sequence ID" value="ODN71414.1"/>
    <property type="molecule type" value="Genomic_DNA"/>
</dbReference>
<reference evidence="8 9" key="1">
    <citation type="submission" date="2016-07" db="EMBL/GenBank/DDBJ databases">
        <title>Draft Genome Sequence of Methylobrevis pamukkalensis PK2.</title>
        <authorList>
            <person name="Vasilenko O.V."/>
            <person name="Doronina N.V."/>
            <person name="Shmareva M.N."/>
            <person name="Tarlachkov S.V."/>
            <person name="Mustakhimov I."/>
            <person name="Trotsenko Y.A."/>
        </authorList>
    </citation>
    <scope>NUCLEOTIDE SEQUENCE [LARGE SCALE GENOMIC DNA]</scope>
    <source>
        <strain evidence="8 9">PK2</strain>
    </source>
</reference>
<keyword evidence="4 6" id="KW-0472">Membrane</keyword>
<feature type="transmembrane region" description="Helical" evidence="6">
    <location>
        <begin position="187"/>
        <end position="211"/>
    </location>
</feature>
<proteinExistence type="inferred from homology"/>
<feature type="transmembrane region" description="Helical" evidence="6">
    <location>
        <begin position="76"/>
        <end position="100"/>
    </location>
</feature>